<dbReference type="InterPro" id="IPR035919">
    <property type="entry name" value="EAL_sf"/>
</dbReference>
<gene>
    <name evidence="3" type="ORF">H9849_00765</name>
</gene>
<evidence type="ECO:0000259" key="2">
    <source>
        <dbReference type="PROSITE" id="PS50887"/>
    </source>
</evidence>
<sequence>TQLPYGAEALIRWNHPRKGLIAPAQFIPVLEKNGFIEKLDYYVWERVCQYIRKWMDEGATPAPISVNMSRVDCSNTNLPDKITHLVQRYNIPPGLLQLELTESAYMDNPDFVNNMIRELRKRGFRIMMDDFGSGFSSLNTLKEIQVDYLKLDMKFLFSHANDFKSKRILSSVVSMAKWLRLKVIAEGVETQEQFDFLRRIQCDYVQGYYFFRPMPAKEYEEKIIPLIEKNPDIEDWSEAQENAIYMSQDIFEKIYADELTGLYNRRFLNEWMFLDRMRPGEELRSVAMIMMDIRSFKAINDNYGHLAGDEVLVNVATVLKTSVRDSDSVIRYGGDEFLIIFLNCPEKRVYSRIDEICVLLADIVYGEKGARCITADYGVSYTENFEKTRAFLNDMISQADERMYQNKKKNSRKM</sequence>
<dbReference type="Pfam" id="PF00990">
    <property type="entry name" value="GGDEF"/>
    <property type="match status" value="1"/>
</dbReference>
<dbReference type="Gene3D" id="3.30.70.270">
    <property type="match status" value="1"/>
</dbReference>
<dbReference type="EMBL" id="DXEQ01000017">
    <property type="protein sequence ID" value="HIX71529.1"/>
    <property type="molecule type" value="Genomic_DNA"/>
</dbReference>
<dbReference type="InterPro" id="IPR043128">
    <property type="entry name" value="Rev_trsase/Diguanyl_cyclase"/>
</dbReference>
<feature type="domain" description="EAL" evidence="1">
    <location>
        <begin position="1"/>
        <end position="227"/>
    </location>
</feature>
<protein>
    <submittedName>
        <fullName evidence="3">GGDEF domain-containing protein</fullName>
    </submittedName>
</protein>
<dbReference type="SUPFAM" id="SSF55073">
    <property type="entry name" value="Nucleotide cyclase"/>
    <property type="match status" value="1"/>
</dbReference>
<evidence type="ECO:0000313" key="4">
    <source>
        <dbReference type="Proteomes" id="UP000886805"/>
    </source>
</evidence>
<proteinExistence type="predicted"/>
<dbReference type="CDD" id="cd01949">
    <property type="entry name" value="GGDEF"/>
    <property type="match status" value="1"/>
</dbReference>
<dbReference type="GO" id="GO:0071111">
    <property type="term" value="F:cyclic-guanylate-specific phosphodiesterase activity"/>
    <property type="evidence" value="ECO:0007669"/>
    <property type="project" value="InterPro"/>
</dbReference>
<dbReference type="PANTHER" id="PTHR33121">
    <property type="entry name" value="CYCLIC DI-GMP PHOSPHODIESTERASE PDEF"/>
    <property type="match status" value="1"/>
</dbReference>
<dbReference type="PROSITE" id="PS50883">
    <property type="entry name" value="EAL"/>
    <property type="match status" value="1"/>
</dbReference>
<comment type="caution">
    <text evidence="3">The sequence shown here is derived from an EMBL/GenBank/DDBJ whole genome shotgun (WGS) entry which is preliminary data.</text>
</comment>
<dbReference type="InterPro" id="IPR000160">
    <property type="entry name" value="GGDEF_dom"/>
</dbReference>
<evidence type="ECO:0000259" key="1">
    <source>
        <dbReference type="PROSITE" id="PS50883"/>
    </source>
</evidence>
<dbReference type="Gene3D" id="3.20.20.450">
    <property type="entry name" value="EAL domain"/>
    <property type="match status" value="1"/>
</dbReference>
<dbReference type="NCBIfam" id="TIGR00254">
    <property type="entry name" value="GGDEF"/>
    <property type="match status" value="1"/>
</dbReference>
<dbReference type="SUPFAM" id="SSF141868">
    <property type="entry name" value="EAL domain-like"/>
    <property type="match status" value="1"/>
</dbReference>
<feature type="domain" description="GGDEF" evidence="2">
    <location>
        <begin position="284"/>
        <end position="414"/>
    </location>
</feature>
<name>A0A9D1X262_9FIRM</name>
<evidence type="ECO:0000313" key="3">
    <source>
        <dbReference type="EMBL" id="HIX71529.1"/>
    </source>
</evidence>
<dbReference type="PROSITE" id="PS50887">
    <property type="entry name" value="GGDEF"/>
    <property type="match status" value="1"/>
</dbReference>
<dbReference type="PANTHER" id="PTHR33121:SF70">
    <property type="entry name" value="SIGNALING PROTEIN YKOW"/>
    <property type="match status" value="1"/>
</dbReference>
<dbReference type="Proteomes" id="UP000886805">
    <property type="component" value="Unassembled WGS sequence"/>
</dbReference>
<dbReference type="Pfam" id="PF00563">
    <property type="entry name" value="EAL"/>
    <property type="match status" value="1"/>
</dbReference>
<accession>A0A9D1X262</accession>
<feature type="non-terminal residue" evidence="3">
    <location>
        <position position="1"/>
    </location>
</feature>
<dbReference type="SMART" id="SM00052">
    <property type="entry name" value="EAL"/>
    <property type="match status" value="1"/>
</dbReference>
<dbReference type="InterPro" id="IPR050706">
    <property type="entry name" value="Cyclic-di-GMP_PDE-like"/>
</dbReference>
<organism evidence="3 4">
    <name type="scientific">Candidatus Anaerobutyricum stercoripullorum</name>
    <dbReference type="NCBI Taxonomy" id="2838456"/>
    <lineage>
        <taxon>Bacteria</taxon>
        <taxon>Bacillati</taxon>
        <taxon>Bacillota</taxon>
        <taxon>Clostridia</taxon>
        <taxon>Lachnospirales</taxon>
        <taxon>Lachnospiraceae</taxon>
        <taxon>Anaerobutyricum</taxon>
    </lineage>
</organism>
<dbReference type="InterPro" id="IPR029787">
    <property type="entry name" value="Nucleotide_cyclase"/>
</dbReference>
<dbReference type="AlphaFoldDB" id="A0A9D1X262"/>
<reference evidence="3" key="2">
    <citation type="submission" date="2021-04" db="EMBL/GenBank/DDBJ databases">
        <authorList>
            <person name="Gilroy R."/>
        </authorList>
    </citation>
    <scope>NUCLEOTIDE SEQUENCE</scope>
    <source>
        <strain evidence="3">ChiSxjej3B15-1167</strain>
    </source>
</reference>
<dbReference type="SMART" id="SM00267">
    <property type="entry name" value="GGDEF"/>
    <property type="match status" value="1"/>
</dbReference>
<reference evidence="3" key="1">
    <citation type="journal article" date="2021" name="PeerJ">
        <title>Extensive microbial diversity within the chicken gut microbiome revealed by metagenomics and culture.</title>
        <authorList>
            <person name="Gilroy R."/>
            <person name="Ravi A."/>
            <person name="Getino M."/>
            <person name="Pursley I."/>
            <person name="Horton D.L."/>
            <person name="Alikhan N.F."/>
            <person name="Baker D."/>
            <person name="Gharbi K."/>
            <person name="Hall N."/>
            <person name="Watson M."/>
            <person name="Adriaenssens E.M."/>
            <person name="Foster-Nyarko E."/>
            <person name="Jarju S."/>
            <person name="Secka A."/>
            <person name="Antonio M."/>
            <person name="Oren A."/>
            <person name="Chaudhuri R.R."/>
            <person name="La Ragione R."/>
            <person name="Hildebrand F."/>
            <person name="Pallen M.J."/>
        </authorList>
    </citation>
    <scope>NUCLEOTIDE SEQUENCE</scope>
    <source>
        <strain evidence="3">ChiSxjej3B15-1167</strain>
    </source>
</reference>
<dbReference type="CDD" id="cd01948">
    <property type="entry name" value="EAL"/>
    <property type="match status" value="1"/>
</dbReference>
<dbReference type="InterPro" id="IPR001633">
    <property type="entry name" value="EAL_dom"/>
</dbReference>